<dbReference type="Gene3D" id="3.10.20.30">
    <property type="match status" value="2"/>
</dbReference>
<dbReference type="InterPro" id="IPR036884">
    <property type="entry name" value="2Fe-2S-bd_dom_sf"/>
</dbReference>
<keyword evidence="20" id="KW-1185">Reference proteome</keyword>
<dbReference type="GO" id="GO:0005506">
    <property type="term" value="F:iron ion binding"/>
    <property type="evidence" value="ECO:0007669"/>
    <property type="project" value="InterPro"/>
</dbReference>
<dbReference type="InterPro" id="IPR000674">
    <property type="entry name" value="Ald_Oxase/Xan_DH_a/b"/>
</dbReference>
<dbReference type="InterPro" id="IPR006058">
    <property type="entry name" value="2Fe2S_fd_BS"/>
</dbReference>
<dbReference type="PROSITE" id="PS00197">
    <property type="entry name" value="2FE2S_FER_1"/>
    <property type="match status" value="2"/>
</dbReference>
<dbReference type="InterPro" id="IPR036856">
    <property type="entry name" value="Ald_Oxase/Xan_DH_a/b_sf"/>
</dbReference>
<dbReference type="InterPro" id="IPR036683">
    <property type="entry name" value="CO_DH_flav_C_dom_sf"/>
</dbReference>
<dbReference type="InterPro" id="IPR002346">
    <property type="entry name" value="Mopterin_DH_FAD-bd"/>
</dbReference>
<dbReference type="InterPro" id="IPR016169">
    <property type="entry name" value="FAD-bd_PCMH_sub2"/>
</dbReference>
<comment type="cofactor">
    <cofactor evidence="1">
        <name>Mo-molybdopterin</name>
        <dbReference type="ChEBI" id="CHEBI:71302"/>
    </cofactor>
</comment>
<dbReference type="Gene3D" id="3.30.43.10">
    <property type="entry name" value="Uridine Diphospho-n-acetylenolpyruvylglucosamine Reductase, domain 2"/>
    <property type="match status" value="2"/>
</dbReference>
<dbReference type="Gene3D" id="3.90.1170.50">
    <property type="entry name" value="Aldehyde oxidase/xanthine dehydrogenase, a/b hammerhead"/>
    <property type="match status" value="2"/>
</dbReference>
<evidence type="ECO:0000256" key="2">
    <source>
        <dbReference type="ARBA" id="ARBA00001974"/>
    </source>
</evidence>
<keyword evidence="11" id="KW-0408">Iron</keyword>
<keyword evidence="13" id="KW-0520">NAD</keyword>
<evidence type="ECO:0000256" key="5">
    <source>
        <dbReference type="ARBA" id="ARBA00022630"/>
    </source>
</evidence>
<dbReference type="GO" id="GO:0009851">
    <property type="term" value="P:auxin biosynthetic process"/>
    <property type="evidence" value="ECO:0007669"/>
    <property type="project" value="UniProtKB-KW"/>
</dbReference>
<feature type="domain" description="FAD-binding PCMH-type" evidence="18">
    <location>
        <begin position="1610"/>
        <end position="1797"/>
    </location>
</feature>
<dbReference type="InterPro" id="IPR046867">
    <property type="entry name" value="AldOxase/xan_DH_MoCoBD2"/>
</dbReference>
<dbReference type="PROSITE" id="PS51387">
    <property type="entry name" value="FAD_PCMH"/>
    <property type="match status" value="2"/>
</dbReference>
<evidence type="ECO:0000256" key="3">
    <source>
        <dbReference type="ARBA" id="ARBA00006849"/>
    </source>
</evidence>
<dbReference type="Pfam" id="PF01315">
    <property type="entry name" value="Ald_Xan_dh_C"/>
    <property type="match status" value="2"/>
</dbReference>
<dbReference type="SUPFAM" id="SSF56003">
    <property type="entry name" value="Molybdenum cofactor-binding domain"/>
    <property type="match status" value="2"/>
</dbReference>
<evidence type="ECO:0000313" key="20">
    <source>
        <dbReference type="Proteomes" id="UP000734854"/>
    </source>
</evidence>
<comment type="similarity">
    <text evidence="3">Belongs to the xanthine dehydrogenase family.</text>
</comment>
<dbReference type="Gene3D" id="1.10.150.120">
    <property type="entry name" value="[2Fe-2S]-binding domain"/>
    <property type="match status" value="2"/>
</dbReference>
<dbReference type="Pfam" id="PF00111">
    <property type="entry name" value="Fer2"/>
    <property type="match status" value="2"/>
</dbReference>
<evidence type="ECO:0000259" key="17">
    <source>
        <dbReference type="PROSITE" id="PS51085"/>
    </source>
</evidence>
<comment type="caution">
    <text evidence="19">The sequence shown here is derived from an EMBL/GenBank/DDBJ whole genome shotgun (WGS) entry which is preliminary data.</text>
</comment>
<dbReference type="SMART" id="SM01008">
    <property type="entry name" value="Ald_Xan_dh_C"/>
    <property type="match status" value="2"/>
</dbReference>
<keyword evidence="8" id="KW-0274">FAD</keyword>
<dbReference type="Pfam" id="PF20256">
    <property type="entry name" value="MoCoBD_2"/>
    <property type="match status" value="2"/>
</dbReference>
<dbReference type="InterPro" id="IPR037165">
    <property type="entry name" value="AldOxase/xan_DH_Mopterin-bd_sf"/>
</dbReference>
<dbReference type="InterPro" id="IPR016208">
    <property type="entry name" value="Ald_Oxase/xanthine_DH-like"/>
</dbReference>
<dbReference type="Pfam" id="PF02738">
    <property type="entry name" value="MoCoBD_1"/>
    <property type="match status" value="2"/>
</dbReference>
<dbReference type="GO" id="GO:0009688">
    <property type="term" value="P:abscisic acid biosynthetic process"/>
    <property type="evidence" value="ECO:0007669"/>
    <property type="project" value="UniProtKB-KW"/>
</dbReference>
<evidence type="ECO:0000256" key="11">
    <source>
        <dbReference type="ARBA" id="ARBA00023004"/>
    </source>
</evidence>
<dbReference type="SUPFAM" id="SSF47741">
    <property type="entry name" value="CO dehydrogenase ISP C-domain like"/>
    <property type="match status" value="2"/>
</dbReference>
<comment type="cofactor">
    <cofactor evidence="2">
        <name>FAD</name>
        <dbReference type="ChEBI" id="CHEBI:57692"/>
    </cofactor>
</comment>
<dbReference type="Pfam" id="PF00941">
    <property type="entry name" value="FAD_binding_5"/>
    <property type="match status" value="2"/>
</dbReference>
<evidence type="ECO:0000256" key="4">
    <source>
        <dbReference type="ARBA" id="ARBA00022505"/>
    </source>
</evidence>
<evidence type="ECO:0000313" key="19">
    <source>
        <dbReference type="EMBL" id="KAG6492342.1"/>
    </source>
</evidence>
<dbReference type="InterPro" id="IPR012675">
    <property type="entry name" value="Beta-grasp_dom_sf"/>
</dbReference>
<dbReference type="InterPro" id="IPR016166">
    <property type="entry name" value="FAD-bd_PCMH"/>
</dbReference>
<dbReference type="GO" id="GO:0004031">
    <property type="term" value="F:aldehyde oxidase activity"/>
    <property type="evidence" value="ECO:0007669"/>
    <property type="project" value="UniProtKB-ARBA"/>
</dbReference>
<comment type="subunit">
    <text evidence="16">Aldehyde oxidases (AO) are homodimers and heterodimers of AO subunits.</text>
</comment>
<reference evidence="19 20" key="1">
    <citation type="submission" date="2020-08" db="EMBL/GenBank/DDBJ databases">
        <title>Plant Genome Project.</title>
        <authorList>
            <person name="Zhang R.-G."/>
        </authorList>
    </citation>
    <scope>NUCLEOTIDE SEQUENCE [LARGE SCALE GENOMIC DNA]</scope>
    <source>
        <tissue evidence="19">Rhizome</tissue>
    </source>
</reference>
<evidence type="ECO:0000256" key="6">
    <source>
        <dbReference type="ARBA" id="ARBA00022714"/>
    </source>
</evidence>
<evidence type="ECO:0000259" key="18">
    <source>
        <dbReference type="PROSITE" id="PS51387"/>
    </source>
</evidence>
<dbReference type="FunFam" id="3.10.20.30:FF:000012">
    <property type="entry name" value="Xanthine dehydrogenase/oxidase"/>
    <property type="match status" value="2"/>
</dbReference>
<sequence>MAADKLVFAINGERFEVAKVDPSATLLEFLRTRSRFTGPKLGCGEGGCGACVVFLSKYDPVSGQVNGSSVSSCLTLLCNINLCSVTTTEGLGNSKDGFHSIHQRFAGFHASQCGFCTPGMCMSLFSALNNADNTNRPEPPRGFSKIKKYEAEKAISGNLCRCTGFRPIADVCKSFAADVDLEDLGFNIFWEKPEDANVERLPPYNQHNVCTFPEFLKCEINSSMNTLKSFKDNGALECQWYRPASFEELYELLNSSEFIESHVKMVVGNTMSGVYKEINLYDKYISLTGIPELSIIERDSKGFTLGAAVTISKAIEVLKERDGNVLKTDGELVFGRIAEHMDKVATPFVRNMASLGGNLIMAQRYQFPSDIATILLAAGSTVCLQMASERLILSLEEFLEGPPYDDRTILVSIHIPYWSSASISSSGTSKYNIIFKTYRAAPRPLGNAVSYLNSAFLAHVASDRSSGDIVLLKLHLAFGAYGTEHAIRARNVENFLVGKMLTVSVLIEAIKLLKEIIIPKEGTSHPRYRISLAVAFLFKFFQPLSKDLAQVEKNNLHIPDVILSSKQLVEFSTEYFPVGKPIKKVAAEIQASGEALYVDDIPSSKDCLYGAFIYSTRPFARIKGITFNPTLVSSKIVAYISINDIPEGGKNVGSSFRFADEPLFADSLTEYSGQCLGIVVAKTQRYANMAAKQAIVQYSTKGLEPPILSVEDAVRRSSFFDIPPSLYPIEVGDLARGMDEADHKILSAEVKLESEHYFYMETQTAFAIPDEDNCIVVYSSNQYPEGTQGVIAKCLGIPQHNVRVITRRAGGGFGGKATRSNPIATACALTAFKLRRPIKMYLDRSTDMVMVGGRHPMKITYSVGFKSDGKITALYLNLLVNAGISEDYSPLIPYAIISCLKKYNWGALAFDIKLCKTNLTSKSSMRAPGQAQGSYIAEAIIERVASFLSLDVDVVRKRNLHTYESLKFFYGSSSGEAPEYTLPAIVDELFTSASYFNRLEMVLHFNSCNKWKKRGISWVPIVYEVEPMPTPGKVSILNDGSIVVEVGGIEIGQGLWTKVKQMAAFGLEQLWDEEKKYLLDRVRIIQADTLSLVQGGLTIRSTKSESSCEAVRLACSILVSRLKPLKQSLEEQMGSISWDTLITQANLQYVNLSASTFWVADDTSSYLNYGAAISEVEIDVLTGAITILRADLTYDCGQSLSPAVDLGQVEGSFVQGIGFFVYEKLEENSDGLVISDGTWSYKIPSIDTIPKHFNIRVMNSGHHKDRVLSSKDLIKLNPNAPFLFAAISFLILKLQVADKFNFLHEASGEPPLLLAASVHSAIRKAIRAARADFSSTDPNDSSVSSFQFDPPATMPLVKELCGLNTVEKYLEAHGEVEMEAKLVFAINGERFELAKVHPSTTLLEFLRTQTPFTGAKLGCGEGGCGACVVLLSTYDPVSDQVKEFSVSSCLTLLCSINFCSVTTSEGLGNSKDGFHSIHQRFAGFHASQCGFCTPGMCMSLFAALTNADKSSRPEPPNGFSKIRKSEAEKAVAGNLCRCTGYRPIADACKSFAVDVDLEDLGLNTFWKKGVEDADINRLPRYSRSAISTFPDFLKSEIKSLLGSLENSKDFGFPECHWYRPSGIEELYALLDSNEFDESRVKLVVGNTGSGVYKEKDLCDKYIDLKGIPELSVIKRDDSGIVFGAAVPISRAIEELNKGKERMFQSKESLVFAKIAEHMDKVATPFVRNMASLGGNLIMAQRNQFASDVATILLATGSTVCLQMPSKRLTLSLEEFLQGPPCDDRTILLSIHIPCWSSTMGSCSETNQHTISASTSEPSILFETYRAAPRPLGNAVSYLNSAFLANVSMDKNSGDSVMLDLNLAYGAYGGEHAIRAREVENFLIGKVLTTSVLLEATKILRKTIIPKEDIPHSNYRSSLAVGFLFKFLGPLAKELCVSEKHSHADTSGVFELTGHPDGKINGTADTLVQRESNCTLTSSLDDILSSRQSIQFSKDYYPVGEPIKKAGAEIQASGEARYVDDIPSPKDCLYGAFVYSTRALAYIKGVQFNSTPSSQKVIAYISAGDIPKGGQNIGLDCLDLTEVLLANSLTEYAGQALGIVIAETQKLANMAAKQATVKYSTENLEPPILSVEDAVKRSSFFEIPPFFRPQKVGDSSNGMAEADQKIHAAEVKLSSQYYFYMETQSVLAIPEEDNCILVYSSSQCPEVAQKTIAKCLGIPFHNVRVITKRVGGGFGGKAVRSVPVATACALAAFKLRRPVKMYLDRQTDMVMTGGRHPMKINYDVGFKSDGKITALHVDILINAGITNDISPIIPLNTVTALKKYNWGALSFDIKLCKTNVSTKSAMRGPGEVQGSYIAEAIIQDVASFLSKDSHSVRKKNLHTYDSLKLFYPVSAGDVLEYTLPSIVDDLTSSARYFERLEKVQLFNDFNKWRKRGISWVPVIYQVTQMPTPGKVSILNDGSIVIEVGGIELGQGLWTKVKQMAAFALGQLWDDGSQNLLDKVRVVQADTLSLIQGGITSGSTTSESSCAAISESCKILADRLKPVKENLEAQMGSVSWDNLIVQVARQSVNLSAHAYWVPERTSSIYLNYGAAMSEVEIDVLTGATTIMRTDLIYDCGQSLNPAVDLGQIEGAFVQGIGFFMCEEYVVNGDGLAVSDGTWTYKIPSLDIVPKQFNIKVLKSGFHERRILSSKASGEPPLLLAASVHSAISEAIKAARLEFLAINKLDGSPSFFKLEVPAIMPVVKELCGLDNVEKYLENIVSAQRVEA</sequence>
<keyword evidence="9" id="KW-0937">Abscisic acid biosynthesis</keyword>
<dbReference type="Proteomes" id="UP000734854">
    <property type="component" value="Unassembled WGS sequence"/>
</dbReference>
<dbReference type="SUPFAM" id="SSF55447">
    <property type="entry name" value="CO dehydrogenase flavoprotein C-terminal domain-like"/>
    <property type="match status" value="2"/>
</dbReference>
<keyword evidence="5" id="KW-0285">Flavoprotein</keyword>
<dbReference type="EMBL" id="JACMSC010000013">
    <property type="protein sequence ID" value="KAG6492342.1"/>
    <property type="molecule type" value="Genomic_DNA"/>
</dbReference>
<dbReference type="InterPro" id="IPR001041">
    <property type="entry name" value="2Fe-2S_ferredoxin-type"/>
</dbReference>
<feature type="domain" description="2Fe-2S ferredoxin-type" evidence="17">
    <location>
        <begin position="1380"/>
        <end position="1467"/>
    </location>
</feature>
<comment type="cofactor">
    <cofactor evidence="15">
        <name>[2Fe-2S] cluster</name>
        <dbReference type="ChEBI" id="CHEBI:190135"/>
    </cofactor>
</comment>
<dbReference type="InterPro" id="IPR016167">
    <property type="entry name" value="FAD-bd_PCMH_sub1"/>
</dbReference>
<organism evidence="19 20">
    <name type="scientific">Zingiber officinale</name>
    <name type="common">Ginger</name>
    <name type="synonym">Amomum zingiber</name>
    <dbReference type="NCBI Taxonomy" id="94328"/>
    <lineage>
        <taxon>Eukaryota</taxon>
        <taxon>Viridiplantae</taxon>
        <taxon>Streptophyta</taxon>
        <taxon>Embryophyta</taxon>
        <taxon>Tracheophyta</taxon>
        <taxon>Spermatophyta</taxon>
        <taxon>Magnoliopsida</taxon>
        <taxon>Liliopsida</taxon>
        <taxon>Zingiberales</taxon>
        <taxon>Zingiberaceae</taxon>
        <taxon>Zingiber</taxon>
    </lineage>
</organism>
<feature type="domain" description="2Fe-2S ferredoxin-type" evidence="17">
    <location>
        <begin position="4"/>
        <end position="91"/>
    </location>
</feature>
<dbReference type="Pfam" id="PF01799">
    <property type="entry name" value="Fer2_2"/>
    <property type="match status" value="2"/>
</dbReference>
<name>A0A8J5FXK8_ZINOF</name>
<evidence type="ECO:0000256" key="12">
    <source>
        <dbReference type="ARBA" id="ARBA00023014"/>
    </source>
</evidence>
<dbReference type="FunFam" id="3.30.365.10:FF:000001">
    <property type="entry name" value="Xanthine dehydrogenase oxidase"/>
    <property type="match status" value="2"/>
</dbReference>
<dbReference type="SUPFAM" id="SSF54292">
    <property type="entry name" value="2Fe-2S ferredoxin-like"/>
    <property type="match status" value="2"/>
</dbReference>
<dbReference type="Gene3D" id="3.30.465.10">
    <property type="match status" value="2"/>
</dbReference>
<dbReference type="SUPFAM" id="SSF54665">
    <property type="entry name" value="CO dehydrogenase molybdoprotein N-domain-like"/>
    <property type="match status" value="2"/>
</dbReference>
<dbReference type="PANTHER" id="PTHR11908">
    <property type="entry name" value="XANTHINE DEHYDROGENASE"/>
    <property type="match status" value="1"/>
</dbReference>
<evidence type="ECO:0000256" key="10">
    <source>
        <dbReference type="ARBA" id="ARBA00023002"/>
    </source>
</evidence>
<dbReference type="GO" id="GO:0071949">
    <property type="term" value="F:FAD binding"/>
    <property type="evidence" value="ECO:0007669"/>
    <property type="project" value="InterPro"/>
</dbReference>
<gene>
    <name evidence="19" type="ORF">ZIOFF_047299</name>
</gene>
<feature type="domain" description="FAD-binding PCMH-type" evidence="18">
    <location>
        <begin position="233"/>
        <end position="420"/>
    </location>
</feature>
<keyword evidence="14" id="KW-0073">Auxin biosynthesis</keyword>
<keyword evidence="10" id="KW-0560">Oxidoreductase</keyword>
<dbReference type="PROSITE" id="PS51085">
    <property type="entry name" value="2FE2S_FER_2"/>
    <property type="match status" value="2"/>
</dbReference>
<dbReference type="Pfam" id="PF03450">
    <property type="entry name" value="CO_deh_flav_C"/>
    <property type="match status" value="2"/>
</dbReference>
<evidence type="ECO:0000256" key="14">
    <source>
        <dbReference type="ARBA" id="ARBA00023070"/>
    </source>
</evidence>
<proteinExistence type="inferred from homology"/>
<accession>A0A8J5FXK8</accession>
<dbReference type="Gene3D" id="3.30.365.10">
    <property type="entry name" value="Aldehyde oxidase/xanthine dehydrogenase, molybdopterin binding domain"/>
    <property type="match status" value="8"/>
</dbReference>
<keyword evidence="4" id="KW-0500">Molybdenum</keyword>
<dbReference type="InterPro" id="IPR036318">
    <property type="entry name" value="FAD-bd_PCMH-like_sf"/>
</dbReference>
<dbReference type="InterPro" id="IPR005107">
    <property type="entry name" value="CO_DH_flav_C"/>
</dbReference>
<evidence type="ECO:0000256" key="15">
    <source>
        <dbReference type="ARBA" id="ARBA00034078"/>
    </source>
</evidence>
<evidence type="ECO:0000256" key="8">
    <source>
        <dbReference type="ARBA" id="ARBA00022827"/>
    </source>
</evidence>
<evidence type="ECO:0000256" key="7">
    <source>
        <dbReference type="ARBA" id="ARBA00022723"/>
    </source>
</evidence>
<evidence type="ECO:0000256" key="9">
    <source>
        <dbReference type="ARBA" id="ARBA00022865"/>
    </source>
</evidence>
<evidence type="ECO:0000256" key="16">
    <source>
        <dbReference type="ARBA" id="ARBA00066063"/>
    </source>
</evidence>
<protein>
    <submittedName>
        <fullName evidence="19">Uncharacterized protein</fullName>
    </submittedName>
</protein>
<dbReference type="Gene3D" id="3.30.390.50">
    <property type="entry name" value="CO dehydrogenase flavoprotein, C-terminal domain"/>
    <property type="match status" value="2"/>
</dbReference>
<dbReference type="PANTHER" id="PTHR11908:SF132">
    <property type="entry name" value="ALDEHYDE OXIDASE 1-RELATED"/>
    <property type="match status" value="1"/>
</dbReference>
<dbReference type="GO" id="GO:0051537">
    <property type="term" value="F:2 iron, 2 sulfur cluster binding"/>
    <property type="evidence" value="ECO:0007669"/>
    <property type="project" value="UniProtKB-KW"/>
</dbReference>
<dbReference type="InterPro" id="IPR008274">
    <property type="entry name" value="AldOxase/xan_DH_MoCoBD1"/>
</dbReference>
<dbReference type="SUPFAM" id="SSF56176">
    <property type="entry name" value="FAD-binding/transporter-associated domain-like"/>
    <property type="match status" value="2"/>
</dbReference>
<dbReference type="SMART" id="SM01092">
    <property type="entry name" value="CO_deh_flav_C"/>
    <property type="match status" value="2"/>
</dbReference>
<keyword evidence="7" id="KW-0479">Metal-binding</keyword>
<evidence type="ECO:0000256" key="13">
    <source>
        <dbReference type="ARBA" id="ARBA00023027"/>
    </source>
</evidence>
<dbReference type="FunFam" id="1.10.150.120:FF:000006">
    <property type="entry name" value="Aldehyde oxidase"/>
    <property type="match status" value="2"/>
</dbReference>
<evidence type="ECO:0000256" key="1">
    <source>
        <dbReference type="ARBA" id="ARBA00001924"/>
    </source>
</evidence>
<dbReference type="InterPro" id="IPR002888">
    <property type="entry name" value="2Fe-2S-bd"/>
</dbReference>
<keyword evidence="12" id="KW-0411">Iron-sulfur</keyword>
<keyword evidence="6" id="KW-0001">2Fe-2S</keyword>
<dbReference type="InterPro" id="IPR036010">
    <property type="entry name" value="2Fe-2S_ferredoxin-like_sf"/>
</dbReference>